<dbReference type="PANTHER" id="PTHR45023">
    <property type="match status" value="1"/>
</dbReference>
<organism evidence="1 2">
    <name type="scientific">Eutrema salsugineum</name>
    <name type="common">Saltwater cress</name>
    <name type="synonym">Sisymbrium salsugineum</name>
    <dbReference type="NCBI Taxonomy" id="72664"/>
    <lineage>
        <taxon>Eukaryota</taxon>
        <taxon>Viridiplantae</taxon>
        <taxon>Streptophyta</taxon>
        <taxon>Embryophyta</taxon>
        <taxon>Tracheophyta</taxon>
        <taxon>Spermatophyta</taxon>
        <taxon>Magnoliopsida</taxon>
        <taxon>eudicotyledons</taxon>
        <taxon>Gunneridae</taxon>
        <taxon>Pentapetalae</taxon>
        <taxon>rosids</taxon>
        <taxon>malvids</taxon>
        <taxon>Brassicales</taxon>
        <taxon>Brassicaceae</taxon>
        <taxon>Eutremeae</taxon>
        <taxon>Eutrema</taxon>
    </lineage>
</organism>
<sequence length="225" mass="25817">MVSSALAKTQQQFLQALVKLPLHNEKKGEHGVQRMLISGWLNTSKDPIVGNEQRCGAFWQRISNYFGSCQDSEAREPASAIQCKQRWQKINDLKKFTLEHAWKELKNDQKWCDFSSSKNAGYSKRKRLDDGNGIEEMEATKTCEEDNGNSRPIGVKAAKAKGKNSIEELKVPLAEFQTMWTIKERDNAHQEKMSKLVILQCLLGKKETLTEYEEDFKKNLISEMM</sequence>
<accession>V4M8X6</accession>
<dbReference type="AlphaFoldDB" id="V4M8X6"/>
<keyword evidence="2" id="KW-1185">Reference proteome</keyword>
<dbReference type="PANTHER" id="PTHR45023:SF4">
    <property type="entry name" value="GLYCINE-RICH PROTEIN-RELATED"/>
    <property type="match status" value="1"/>
</dbReference>
<gene>
    <name evidence="1" type="ORF">EUTSA_v10019661mg</name>
</gene>
<dbReference type="OrthoDB" id="2507178at2759"/>
<reference evidence="1 2" key="1">
    <citation type="journal article" date="2013" name="Front. Plant Sci.">
        <title>The Reference Genome of the Halophytic Plant Eutrema salsugineum.</title>
        <authorList>
            <person name="Yang R."/>
            <person name="Jarvis D.E."/>
            <person name="Chen H."/>
            <person name="Beilstein M.A."/>
            <person name="Grimwood J."/>
            <person name="Jenkins J."/>
            <person name="Shu S."/>
            <person name="Prochnik S."/>
            <person name="Xin M."/>
            <person name="Ma C."/>
            <person name="Schmutz J."/>
            <person name="Wing R.A."/>
            <person name="Mitchell-Olds T."/>
            <person name="Schumaker K.S."/>
            <person name="Wang X."/>
        </authorList>
    </citation>
    <scope>NUCLEOTIDE SEQUENCE [LARGE SCALE GENOMIC DNA]</scope>
</reference>
<proteinExistence type="predicted"/>
<dbReference type="KEGG" id="eus:EUTSA_v10019661mg"/>
<dbReference type="STRING" id="72664.V4M8X6"/>
<evidence type="ECO:0000313" key="2">
    <source>
        <dbReference type="Proteomes" id="UP000030689"/>
    </source>
</evidence>
<name>V4M8X6_EUTSA</name>
<evidence type="ECO:0000313" key="1">
    <source>
        <dbReference type="EMBL" id="ESQ27591.1"/>
    </source>
</evidence>
<dbReference type="OMA" id="CERRESM"/>
<protein>
    <submittedName>
        <fullName evidence="1">Uncharacterized protein</fullName>
    </submittedName>
</protein>
<dbReference type="eggNOG" id="ENOG502STAF">
    <property type="taxonomic scope" value="Eukaryota"/>
</dbReference>
<dbReference type="Proteomes" id="UP000030689">
    <property type="component" value="Unassembled WGS sequence"/>
</dbReference>
<dbReference type="Gramene" id="ESQ27591">
    <property type="protein sequence ID" value="ESQ27591"/>
    <property type="gene ID" value="EUTSA_v10019661mg"/>
</dbReference>
<dbReference type="EMBL" id="KI517953">
    <property type="protein sequence ID" value="ESQ27591.1"/>
    <property type="molecule type" value="Genomic_DNA"/>
</dbReference>